<dbReference type="Gene3D" id="2.60.120.330">
    <property type="entry name" value="B-lactam Antibiotic, Isopenicillin N Synthase, Chain"/>
    <property type="match status" value="1"/>
</dbReference>
<dbReference type="InterPro" id="IPR027443">
    <property type="entry name" value="IPNS-like_sf"/>
</dbReference>
<reference evidence="2" key="1">
    <citation type="journal article" date="2014" name="Int. J. Syst. Evol. Microbiol.">
        <title>Complete genome sequence of Corynebacterium casei LMG S-19264T (=DSM 44701T), isolated from a smear-ripened cheese.</title>
        <authorList>
            <consortium name="US DOE Joint Genome Institute (JGI-PGF)"/>
            <person name="Walter F."/>
            <person name="Albersmeier A."/>
            <person name="Kalinowski J."/>
            <person name="Ruckert C."/>
        </authorList>
    </citation>
    <scope>NUCLEOTIDE SEQUENCE</scope>
    <source>
        <strain evidence="2">KCTC 23430</strain>
    </source>
</reference>
<evidence type="ECO:0000313" key="3">
    <source>
        <dbReference type="Proteomes" id="UP000644693"/>
    </source>
</evidence>
<dbReference type="AlphaFoldDB" id="A0A918XLP8"/>
<keyword evidence="3" id="KW-1185">Reference proteome</keyword>
<dbReference type="Pfam" id="PF05118">
    <property type="entry name" value="Asp_Arg_Hydrox"/>
    <property type="match status" value="1"/>
</dbReference>
<accession>A0A918XLP8</accession>
<evidence type="ECO:0000259" key="1">
    <source>
        <dbReference type="Pfam" id="PF05118"/>
    </source>
</evidence>
<comment type="caution">
    <text evidence="2">The sequence shown here is derived from an EMBL/GenBank/DDBJ whole genome shotgun (WGS) entry which is preliminary data.</text>
</comment>
<evidence type="ECO:0000313" key="2">
    <source>
        <dbReference type="EMBL" id="GHD38332.1"/>
    </source>
</evidence>
<feature type="domain" description="Aspartyl/asparaginy/proline hydroxylase" evidence="1">
    <location>
        <begin position="24"/>
        <end position="178"/>
    </location>
</feature>
<dbReference type="InterPro" id="IPR007803">
    <property type="entry name" value="Asp/Arg/Pro-Hydrxlase"/>
</dbReference>
<reference evidence="2" key="2">
    <citation type="submission" date="2020-09" db="EMBL/GenBank/DDBJ databases">
        <authorList>
            <person name="Sun Q."/>
            <person name="Kim S."/>
        </authorList>
    </citation>
    <scope>NUCLEOTIDE SEQUENCE</scope>
    <source>
        <strain evidence="2">KCTC 23430</strain>
    </source>
</reference>
<name>A0A918XLP8_9GAMM</name>
<sequence>MNIGQPLRDLGAVESQSLREAILALEEPVWQEEQLRQKKYSDVHYNTESVILIFCDHDNWPDVSVVKGNGWERLHEHAVPLMHNIIGRYYPVGGTIIRAMAAKLKAGTTITPHTDNHQSFHHSHRIHVPITTNNKVRFMIDGRPHRFEVGKAYEINNQQRHGVINGGDEDRITFIFDYIPGPSPA</sequence>
<dbReference type="RefSeq" id="WP_189478516.1">
    <property type="nucleotide sequence ID" value="NZ_BMYM01000003.1"/>
</dbReference>
<dbReference type="EMBL" id="BMYM01000003">
    <property type="protein sequence ID" value="GHD38332.1"/>
    <property type="molecule type" value="Genomic_DNA"/>
</dbReference>
<proteinExistence type="predicted"/>
<organism evidence="2 3">
    <name type="scientific">Parahalioglobus pacificus</name>
    <dbReference type="NCBI Taxonomy" id="930806"/>
    <lineage>
        <taxon>Bacteria</taxon>
        <taxon>Pseudomonadati</taxon>
        <taxon>Pseudomonadota</taxon>
        <taxon>Gammaproteobacteria</taxon>
        <taxon>Cellvibrionales</taxon>
        <taxon>Halieaceae</taxon>
        <taxon>Parahalioglobus</taxon>
    </lineage>
</organism>
<gene>
    <name evidence="2" type="ORF">GCM10007053_28770</name>
</gene>
<protein>
    <recommendedName>
        <fullName evidence="1">Aspartyl/asparaginy/proline hydroxylase domain-containing protein</fullName>
    </recommendedName>
</protein>
<dbReference type="Proteomes" id="UP000644693">
    <property type="component" value="Unassembled WGS sequence"/>
</dbReference>
<dbReference type="SUPFAM" id="SSF51197">
    <property type="entry name" value="Clavaminate synthase-like"/>
    <property type="match status" value="1"/>
</dbReference>